<evidence type="ECO:0000313" key="3">
    <source>
        <dbReference type="EMBL" id="KIX12508.1"/>
    </source>
</evidence>
<dbReference type="Proteomes" id="UP000032233">
    <property type="component" value="Unassembled WGS sequence"/>
</dbReference>
<dbReference type="SUPFAM" id="SSF46548">
    <property type="entry name" value="alpha-helical ferredoxin"/>
    <property type="match status" value="2"/>
</dbReference>
<dbReference type="STRING" id="1429043.X474_18790"/>
<proteinExistence type="predicted"/>
<feature type="domain" description="NADH-ubiquinone oxidoreductase 51kDa subunit iron-sulphur binding" evidence="2">
    <location>
        <begin position="50"/>
        <end position="95"/>
    </location>
</feature>
<dbReference type="SUPFAM" id="SSF51971">
    <property type="entry name" value="Nucleotide-binding domain"/>
    <property type="match status" value="1"/>
</dbReference>
<dbReference type="InterPro" id="IPR023753">
    <property type="entry name" value="FAD/NAD-binding_dom"/>
</dbReference>
<dbReference type="InterPro" id="IPR019575">
    <property type="entry name" value="Nuop51_4Fe4S-bd"/>
</dbReference>
<dbReference type="SUPFAM" id="SSF140490">
    <property type="entry name" value="Nqo1C-terminal domain-like"/>
    <property type="match status" value="1"/>
</dbReference>
<name>A0A0D2HPX9_9BACT</name>
<dbReference type="AlphaFoldDB" id="A0A0D2HPX9"/>
<feature type="region of interest" description="Disordered" evidence="1">
    <location>
        <begin position="1"/>
        <end position="25"/>
    </location>
</feature>
<dbReference type="InterPro" id="IPR036188">
    <property type="entry name" value="FAD/NAD-bd_sf"/>
</dbReference>
<dbReference type="Pfam" id="PF10589">
    <property type="entry name" value="NADH_4Fe-4S"/>
    <property type="match status" value="1"/>
</dbReference>
<dbReference type="InterPro" id="IPR028261">
    <property type="entry name" value="DPD_II"/>
</dbReference>
<dbReference type="InterPro" id="IPR037207">
    <property type="entry name" value="Nuop51_4Fe4S-bd_sf"/>
</dbReference>
<dbReference type="RefSeq" id="WP_044350572.1">
    <property type="nucleotide sequence ID" value="NZ_AZAC01000030.1"/>
</dbReference>
<dbReference type="InterPro" id="IPR009051">
    <property type="entry name" value="Helical_ferredxn"/>
</dbReference>
<keyword evidence="4" id="KW-1185">Reference proteome</keyword>
<evidence type="ECO:0000259" key="2">
    <source>
        <dbReference type="SMART" id="SM00928"/>
    </source>
</evidence>
<dbReference type="Pfam" id="PF07992">
    <property type="entry name" value="Pyr_redox_2"/>
    <property type="match status" value="1"/>
</dbReference>
<dbReference type="PANTHER" id="PTHR42783:SF3">
    <property type="entry name" value="GLUTAMATE SYNTHASE [NADPH] SMALL CHAIN-RELATED"/>
    <property type="match status" value="1"/>
</dbReference>
<dbReference type="SMART" id="SM00928">
    <property type="entry name" value="NADH_4Fe-4S"/>
    <property type="match status" value="1"/>
</dbReference>
<dbReference type="Gene3D" id="3.50.50.60">
    <property type="entry name" value="FAD/NAD(P)-binding domain"/>
    <property type="match status" value="2"/>
</dbReference>
<dbReference type="Gene3D" id="1.10.1060.10">
    <property type="entry name" value="Alpha-helical ferredoxin"/>
    <property type="match status" value="1"/>
</dbReference>
<dbReference type="GO" id="GO:0051539">
    <property type="term" value="F:4 iron, 4 sulfur cluster binding"/>
    <property type="evidence" value="ECO:0007669"/>
    <property type="project" value="InterPro"/>
</dbReference>
<dbReference type="PRINTS" id="PR00419">
    <property type="entry name" value="ADXRDTASE"/>
</dbReference>
<dbReference type="PROSITE" id="PS00645">
    <property type="entry name" value="COMPLEX1_51K_2"/>
    <property type="match status" value="1"/>
</dbReference>
<evidence type="ECO:0000313" key="4">
    <source>
        <dbReference type="Proteomes" id="UP000032233"/>
    </source>
</evidence>
<dbReference type="PANTHER" id="PTHR42783">
    <property type="entry name" value="GLUTAMATE SYNTHASE [NADPH] SMALL CHAIN"/>
    <property type="match status" value="1"/>
</dbReference>
<dbReference type="InterPro" id="IPR001949">
    <property type="entry name" value="NADH-UbQ_OxRdtase_51kDa_CS"/>
</dbReference>
<protein>
    <recommendedName>
        <fullName evidence="2">NADH-ubiquinone oxidoreductase 51kDa subunit iron-sulphur binding domain-containing protein</fullName>
    </recommendedName>
</protein>
<sequence>MAETLLNTWRKQKNASDPKPPESAFPAERPIKAFMGWDGVMIWDESVNIVDMARSYMEQAAKESCGQCFPCRLGTERMSRILNNICQGKGKEADLASLETLARQVHETARCDIGRTSPLPILDLLTHRKKDFLKVIEQGLTVERRDYTARVTAPCMNACPSHVNIPGYLEQIRFDRWDKALAIVRQDCPMPGTIGRVCVRPCEFNCQRTKMEEPLAIKSLKRFIADQEIAHKAEPEFETAAAKPEKVAVIGAGPAGVSCAFYLGQNGYKCTVFEKDLEPGGMAAFGIPDYRLPRPVLRREAEIIKGLGAEIQYGKTLGEDFTVQSLLDEGYKAVFLGLGAPAASSMRCEGEDACYMGFLPGIDYLRQAAENKKPLSGEQILIIGGGNVAMDCARTARRHGFKEVHVIYRRTRAEMPADHVEIEEAEEEGVQFHFLVAPLKIQAKNEKITSLKCQRMELGEPDDSGRRRPVPIEGETYEIECDAIVPAIGQVCCVDIAVPEAETTRWKTLVADEATGQCTNPPLFGGGDCLTGPSSLIAALAAGKRAAYYMTQYMEGESCTISDKDLMDSFYENLGVFNFKEKLPCKGFSPRLPLPALSPEERVKNFEEVEEGYTPEQARSESARCLRCYRIGVAALGN</sequence>
<dbReference type="GO" id="GO:0008137">
    <property type="term" value="F:NADH dehydrogenase (ubiquinone) activity"/>
    <property type="evidence" value="ECO:0007669"/>
    <property type="project" value="InterPro"/>
</dbReference>
<dbReference type="EMBL" id="AZAC01000030">
    <property type="protein sequence ID" value="KIX12508.1"/>
    <property type="molecule type" value="Genomic_DNA"/>
</dbReference>
<organism evidence="3 4">
    <name type="scientific">Dethiosulfatarculus sandiegensis</name>
    <dbReference type="NCBI Taxonomy" id="1429043"/>
    <lineage>
        <taxon>Bacteria</taxon>
        <taxon>Pseudomonadati</taxon>
        <taxon>Thermodesulfobacteriota</taxon>
        <taxon>Desulfarculia</taxon>
        <taxon>Desulfarculales</taxon>
        <taxon>Desulfarculaceae</taxon>
        <taxon>Dethiosulfatarculus</taxon>
    </lineage>
</organism>
<dbReference type="GO" id="GO:0016491">
    <property type="term" value="F:oxidoreductase activity"/>
    <property type="evidence" value="ECO:0007669"/>
    <property type="project" value="InterPro"/>
</dbReference>
<dbReference type="InParanoid" id="A0A0D2HPX9"/>
<dbReference type="Pfam" id="PF14691">
    <property type="entry name" value="Fer4_20"/>
    <property type="match status" value="1"/>
</dbReference>
<evidence type="ECO:0000256" key="1">
    <source>
        <dbReference type="SAM" id="MobiDB-lite"/>
    </source>
</evidence>
<gene>
    <name evidence="3" type="ORF">X474_18790</name>
</gene>
<reference evidence="3 4" key="1">
    <citation type="submission" date="2013-11" db="EMBL/GenBank/DDBJ databases">
        <title>Metagenomic analysis of a methanogenic consortium involved in long chain n-alkane degradation.</title>
        <authorList>
            <person name="Davidova I.A."/>
            <person name="Callaghan A.V."/>
            <person name="Wawrik B."/>
            <person name="Pruitt S."/>
            <person name="Marks C."/>
            <person name="Duncan K.E."/>
            <person name="Suflita J.M."/>
        </authorList>
    </citation>
    <scope>NUCLEOTIDE SEQUENCE [LARGE SCALE GENOMIC DNA]</scope>
    <source>
        <strain evidence="3 4">SPR</strain>
    </source>
</reference>
<dbReference type="GO" id="GO:0010181">
    <property type="term" value="F:FMN binding"/>
    <property type="evidence" value="ECO:0007669"/>
    <property type="project" value="InterPro"/>
</dbReference>
<comment type="caution">
    <text evidence="3">The sequence shown here is derived from an EMBL/GenBank/DDBJ whole genome shotgun (WGS) entry which is preliminary data.</text>
</comment>
<accession>A0A0D2HPX9</accession>